<protein>
    <submittedName>
        <fullName evidence="1">Uncharacterized protein</fullName>
    </submittedName>
</protein>
<dbReference type="EMBL" id="UAUU01000009">
    <property type="protein sequence ID" value="SPZ88244.1"/>
    <property type="molecule type" value="Genomic_DNA"/>
</dbReference>
<accession>A0A2X2J3M7</accession>
<sequence length="70" mass="8089">MTSQDTNSDESDRRFFLANKIRHVQKKIGLSKLLWTALLFYIDIVSLKLITQCNSSISWIDLINKTTSEV</sequence>
<reference evidence="1 2" key="1">
    <citation type="submission" date="2018-06" db="EMBL/GenBank/DDBJ databases">
        <authorList>
            <consortium name="Pathogen Informatics"/>
            <person name="Doyle S."/>
        </authorList>
    </citation>
    <scope>NUCLEOTIDE SEQUENCE [LARGE SCALE GENOMIC DNA]</scope>
    <source>
        <strain evidence="1 2">NCTC11343</strain>
    </source>
</reference>
<evidence type="ECO:0000313" key="1">
    <source>
        <dbReference type="EMBL" id="SPZ88244.1"/>
    </source>
</evidence>
<proteinExistence type="predicted"/>
<gene>
    <name evidence="1" type="ORF">NCTC11343_03372</name>
</gene>
<evidence type="ECO:0000313" key="2">
    <source>
        <dbReference type="Proteomes" id="UP000251241"/>
    </source>
</evidence>
<organism evidence="1 2">
    <name type="scientific">Sphingobacterium multivorum</name>
    <dbReference type="NCBI Taxonomy" id="28454"/>
    <lineage>
        <taxon>Bacteria</taxon>
        <taxon>Pseudomonadati</taxon>
        <taxon>Bacteroidota</taxon>
        <taxon>Sphingobacteriia</taxon>
        <taxon>Sphingobacteriales</taxon>
        <taxon>Sphingobacteriaceae</taxon>
        <taxon>Sphingobacterium</taxon>
    </lineage>
</organism>
<name>A0A2X2J3M7_SPHMU</name>
<dbReference type="Proteomes" id="UP000251241">
    <property type="component" value="Unassembled WGS sequence"/>
</dbReference>
<dbReference type="AlphaFoldDB" id="A0A2X2J3M7"/>